<dbReference type="PRINTS" id="PR00100">
    <property type="entry name" value="AOTCASE"/>
</dbReference>
<dbReference type="SUPFAM" id="SSF53671">
    <property type="entry name" value="Aspartate/ornithine carbamoyltransferase"/>
    <property type="match status" value="1"/>
</dbReference>
<dbReference type="GO" id="GO:0006520">
    <property type="term" value="P:amino acid metabolic process"/>
    <property type="evidence" value="ECO:0007669"/>
    <property type="project" value="InterPro"/>
</dbReference>
<evidence type="ECO:0000259" key="10">
    <source>
        <dbReference type="Pfam" id="PF02729"/>
    </source>
</evidence>
<reference evidence="11" key="1">
    <citation type="submission" date="2015-10" db="EMBL/GenBank/DDBJ databases">
        <authorList>
            <person name="Gilbert D.G."/>
        </authorList>
    </citation>
    <scope>NUCLEOTIDE SEQUENCE</scope>
</reference>
<dbReference type="Gene3D" id="3.40.50.1370">
    <property type="entry name" value="Aspartate/ornithine carbamoyltransferase"/>
    <property type="match status" value="2"/>
</dbReference>
<keyword evidence="4 11" id="KW-0808">Transferase</keyword>
<dbReference type="Pfam" id="PF00185">
    <property type="entry name" value="OTCace"/>
    <property type="match status" value="1"/>
</dbReference>
<evidence type="ECO:0000256" key="6">
    <source>
        <dbReference type="ARBA" id="ARBA00043884"/>
    </source>
</evidence>
<evidence type="ECO:0000256" key="3">
    <source>
        <dbReference type="ARBA" id="ARBA00013008"/>
    </source>
</evidence>
<dbReference type="HAMAP" id="MF_00001">
    <property type="entry name" value="Asp_carb_tr"/>
    <property type="match status" value="1"/>
</dbReference>
<sequence>MSLSRKIDTPETGGGLGQESVPRLHVLDLDDFSREEISEVLNSARGMKEVLGRDIKKVPALRGKVIVTLFYEASTRTRISFEEAGKVLSADVINMSASGSSAEKGESLLNTGLTIQAMGVDTIVLRHPHSGAAHLLAQHLDKVSIINAGDGLHAHPTQALLDLYTVQAKFESLEGLKVVIVGDVLHSRVARSDIWGFAKMGAKVVLSGPPTLMPPDLMRSSKSMVRSPFASLVEVETDLDKAIEGADVVMALRLQKERQHGGFLPSMREYIRRWQVTDTRLGLAAPSAMVMHPGPMNEGIEISNSVAHGGRSMIEEQVTNGVAVRMALLYELTIGPGQGL</sequence>
<dbReference type="InterPro" id="IPR036901">
    <property type="entry name" value="Asp/Orn_carbamoylTrfase_sf"/>
</dbReference>
<evidence type="ECO:0000256" key="8">
    <source>
        <dbReference type="SAM" id="MobiDB-lite"/>
    </source>
</evidence>
<dbReference type="PROSITE" id="PS00097">
    <property type="entry name" value="CARBAMOYLTRANSFERASE"/>
    <property type="match status" value="1"/>
</dbReference>
<comment type="catalytic activity">
    <reaction evidence="7">
        <text>carbamoyl phosphate + L-aspartate = N-carbamoyl-L-aspartate + phosphate + H(+)</text>
        <dbReference type="Rhea" id="RHEA:20013"/>
        <dbReference type="ChEBI" id="CHEBI:15378"/>
        <dbReference type="ChEBI" id="CHEBI:29991"/>
        <dbReference type="ChEBI" id="CHEBI:32814"/>
        <dbReference type="ChEBI" id="CHEBI:43474"/>
        <dbReference type="ChEBI" id="CHEBI:58228"/>
        <dbReference type="EC" id="2.1.3.2"/>
    </reaction>
</comment>
<comment type="function">
    <text evidence="6">Catalyzes the condensation of carbamoyl phosphate and aspartate to form carbamoyl aspartate and inorganic phosphate, the committed step in the de novo pyrimidine nucleotide biosynthesis pathway.</text>
</comment>
<proteinExistence type="inferred from homology"/>
<evidence type="ECO:0000256" key="5">
    <source>
        <dbReference type="ARBA" id="ARBA00022975"/>
    </source>
</evidence>
<evidence type="ECO:0000256" key="2">
    <source>
        <dbReference type="ARBA" id="ARBA00008896"/>
    </source>
</evidence>
<dbReference type="PANTHER" id="PTHR45753">
    <property type="entry name" value="ORNITHINE CARBAMOYLTRANSFERASE, MITOCHONDRIAL"/>
    <property type="match status" value="1"/>
</dbReference>
<evidence type="ECO:0000256" key="4">
    <source>
        <dbReference type="ARBA" id="ARBA00022679"/>
    </source>
</evidence>
<gene>
    <name evidence="11" type="ORF">MGWOODY_Clf1128</name>
</gene>
<dbReference type="GO" id="GO:0016597">
    <property type="term" value="F:amino acid binding"/>
    <property type="evidence" value="ECO:0007669"/>
    <property type="project" value="InterPro"/>
</dbReference>
<dbReference type="GO" id="GO:0006207">
    <property type="term" value="P:'de novo' pyrimidine nucleobase biosynthetic process"/>
    <property type="evidence" value="ECO:0007669"/>
    <property type="project" value="InterPro"/>
</dbReference>
<dbReference type="NCBIfam" id="TIGR00670">
    <property type="entry name" value="asp_carb_tr"/>
    <property type="match status" value="1"/>
</dbReference>
<dbReference type="GO" id="GO:0005829">
    <property type="term" value="C:cytosol"/>
    <property type="evidence" value="ECO:0007669"/>
    <property type="project" value="TreeGrafter"/>
</dbReference>
<evidence type="ECO:0000313" key="11">
    <source>
        <dbReference type="EMBL" id="CUV01880.1"/>
    </source>
</evidence>
<evidence type="ECO:0000256" key="7">
    <source>
        <dbReference type="ARBA" id="ARBA00048859"/>
    </source>
</evidence>
<dbReference type="PRINTS" id="PR00101">
    <property type="entry name" value="ATCASE"/>
</dbReference>
<feature type="region of interest" description="Disordered" evidence="8">
    <location>
        <begin position="1"/>
        <end position="20"/>
    </location>
</feature>
<dbReference type="InterPro" id="IPR006130">
    <property type="entry name" value="Asp/Orn_carbamoylTrfase"/>
</dbReference>
<feature type="domain" description="Aspartate/ornithine carbamoyltransferase Asp/Orn-binding" evidence="9">
    <location>
        <begin position="174"/>
        <end position="330"/>
    </location>
</feature>
<dbReference type="InterPro" id="IPR006131">
    <property type="entry name" value="Asp_carbamoyltransf_Asp/Orn-bd"/>
</dbReference>
<feature type="domain" description="Aspartate/ornithine carbamoyltransferase carbamoyl-P binding" evidence="10">
    <location>
        <begin position="25"/>
        <end position="167"/>
    </location>
</feature>
<organism evidence="11">
    <name type="scientific">hydrothermal vent metagenome</name>
    <dbReference type="NCBI Taxonomy" id="652676"/>
    <lineage>
        <taxon>unclassified sequences</taxon>
        <taxon>metagenomes</taxon>
        <taxon>ecological metagenomes</taxon>
    </lineage>
</organism>
<evidence type="ECO:0000259" key="9">
    <source>
        <dbReference type="Pfam" id="PF00185"/>
    </source>
</evidence>
<accession>A0A160VBE8</accession>
<dbReference type="PANTHER" id="PTHR45753:SF6">
    <property type="entry name" value="ASPARTATE CARBAMOYLTRANSFERASE"/>
    <property type="match status" value="1"/>
</dbReference>
<dbReference type="EMBL" id="FAXA01000146">
    <property type="protein sequence ID" value="CUV01880.1"/>
    <property type="molecule type" value="Genomic_DNA"/>
</dbReference>
<comment type="pathway">
    <text evidence="1">Pyrimidine metabolism; UMP biosynthesis via de novo pathway; (S)-dihydroorotate from bicarbonate: step 2/3.</text>
</comment>
<dbReference type="EC" id="2.1.3.2" evidence="3"/>
<dbReference type="InterPro" id="IPR002082">
    <property type="entry name" value="Asp_carbamoyltransf"/>
</dbReference>
<comment type="similarity">
    <text evidence="2">Belongs to the aspartate/ornithine carbamoyltransferase superfamily. ATCase family.</text>
</comment>
<dbReference type="UniPathway" id="UPA00070">
    <property type="reaction ID" value="UER00116"/>
</dbReference>
<dbReference type="AlphaFoldDB" id="A0A160VBE8"/>
<protein>
    <recommendedName>
        <fullName evidence="3">aspartate carbamoyltransferase</fullName>
        <ecNumber evidence="3">2.1.3.2</ecNumber>
    </recommendedName>
</protein>
<keyword evidence="5" id="KW-0665">Pyrimidine biosynthesis</keyword>
<dbReference type="NCBIfam" id="NF002032">
    <property type="entry name" value="PRK00856.1"/>
    <property type="match status" value="1"/>
</dbReference>
<dbReference type="InterPro" id="IPR006132">
    <property type="entry name" value="Asp/Orn_carbamoyltranf_P-bd"/>
</dbReference>
<dbReference type="GO" id="GO:0004070">
    <property type="term" value="F:aspartate carbamoyltransferase activity"/>
    <property type="evidence" value="ECO:0007669"/>
    <property type="project" value="UniProtKB-EC"/>
</dbReference>
<dbReference type="GO" id="GO:0044205">
    <property type="term" value="P:'de novo' UMP biosynthetic process"/>
    <property type="evidence" value="ECO:0007669"/>
    <property type="project" value="UniProtKB-UniPathway"/>
</dbReference>
<evidence type="ECO:0000256" key="1">
    <source>
        <dbReference type="ARBA" id="ARBA00004852"/>
    </source>
</evidence>
<dbReference type="Pfam" id="PF02729">
    <property type="entry name" value="OTCace_N"/>
    <property type="match status" value="1"/>
</dbReference>
<name>A0A160VBE8_9ZZZZ</name>